<sequence length="117" mass="12829">MIMPVSRSVRVLTSSKHFFLLSNSKQSSHCIVSPDKLRQDTFLDSSFARSAEYTSVHVSLLRSEPVELEMVVLDAEAMLVKVEVLESAKSGLEIVASKTALPLCDESQHAGSESHPL</sequence>
<dbReference type="AlphaFoldDB" id="A0AAD8BKN7"/>
<protein>
    <submittedName>
        <fullName evidence="1">Uncharacterized protein</fullName>
    </submittedName>
</protein>
<evidence type="ECO:0000313" key="2">
    <source>
        <dbReference type="Proteomes" id="UP001233172"/>
    </source>
</evidence>
<reference evidence="1" key="2">
    <citation type="submission" date="2023-04" db="EMBL/GenBank/DDBJ databases">
        <authorList>
            <person name="Bu L."/>
            <person name="Lu L."/>
            <person name="Laidemitt M.R."/>
            <person name="Zhang S.M."/>
            <person name="Mutuku M."/>
            <person name="Mkoji G."/>
            <person name="Steinauer M."/>
            <person name="Loker E.S."/>
        </authorList>
    </citation>
    <scope>NUCLEOTIDE SEQUENCE</scope>
    <source>
        <strain evidence="1">KasaAsao</strain>
        <tissue evidence="1">Whole Snail</tissue>
    </source>
</reference>
<proteinExistence type="predicted"/>
<accession>A0AAD8BKN7</accession>
<keyword evidence="2" id="KW-1185">Reference proteome</keyword>
<gene>
    <name evidence="1" type="ORF">Bpfe_014118</name>
</gene>
<reference evidence="1" key="1">
    <citation type="journal article" date="2023" name="PLoS Negl. Trop. Dis.">
        <title>A genome sequence for Biomphalaria pfeifferi, the major vector snail for the human-infecting parasite Schistosoma mansoni.</title>
        <authorList>
            <person name="Bu L."/>
            <person name="Lu L."/>
            <person name="Laidemitt M.R."/>
            <person name="Zhang S.M."/>
            <person name="Mutuku M."/>
            <person name="Mkoji G."/>
            <person name="Steinauer M."/>
            <person name="Loker E.S."/>
        </authorList>
    </citation>
    <scope>NUCLEOTIDE SEQUENCE</scope>
    <source>
        <strain evidence="1">KasaAsao</strain>
    </source>
</reference>
<dbReference type="Proteomes" id="UP001233172">
    <property type="component" value="Unassembled WGS sequence"/>
</dbReference>
<name>A0AAD8BKN7_BIOPF</name>
<comment type="caution">
    <text evidence="1">The sequence shown here is derived from an EMBL/GenBank/DDBJ whole genome shotgun (WGS) entry which is preliminary data.</text>
</comment>
<dbReference type="EMBL" id="JASAOG010000062">
    <property type="protein sequence ID" value="KAK0056338.1"/>
    <property type="molecule type" value="Genomic_DNA"/>
</dbReference>
<organism evidence="1 2">
    <name type="scientific">Biomphalaria pfeifferi</name>
    <name type="common">Bloodfluke planorb</name>
    <name type="synonym">Freshwater snail</name>
    <dbReference type="NCBI Taxonomy" id="112525"/>
    <lineage>
        <taxon>Eukaryota</taxon>
        <taxon>Metazoa</taxon>
        <taxon>Spiralia</taxon>
        <taxon>Lophotrochozoa</taxon>
        <taxon>Mollusca</taxon>
        <taxon>Gastropoda</taxon>
        <taxon>Heterobranchia</taxon>
        <taxon>Euthyneura</taxon>
        <taxon>Panpulmonata</taxon>
        <taxon>Hygrophila</taxon>
        <taxon>Lymnaeoidea</taxon>
        <taxon>Planorbidae</taxon>
        <taxon>Biomphalaria</taxon>
    </lineage>
</organism>
<evidence type="ECO:0000313" key="1">
    <source>
        <dbReference type="EMBL" id="KAK0056338.1"/>
    </source>
</evidence>